<evidence type="ECO:0000256" key="4">
    <source>
        <dbReference type="SAM" id="SignalP"/>
    </source>
</evidence>
<keyword evidence="4" id="KW-0732">Signal</keyword>
<dbReference type="CDD" id="cd00037">
    <property type="entry name" value="CLECT"/>
    <property type="match status" value="1"/>
</dbReference>
<dbReference type="Gene3D" id="3.10.100.10">
    <property type="entry name" value="Mannose-Binding Protein A, subunit A"/>
    <property type="match status" value="1"/>
</dbReference>
<dbReference type="InterPro" id="IPR016186">
    <property type="entry name" value="C-type_lectin-like/link_sf"/>
</dbReference>
<protein>
    <recommendedName>
        <fullName evidence="5">C-type lectin domain-containing protein</fullName>
    </recommendedName>
</protein>
<feature type="signal peptide" evidence="4">
    <location>
        <begin position="1"/>
        <end position="22"/>
    </location>
</feature>
<dbReference type="Pfam" id="PF00059">
    <property type="entry name" value="Lectin_C"/>
    <property type="match status" value="1"/>
</dbReference>
<keyword evidence="7" id="KW-1185">Reference proteome</keyword>
<feature type="compositionally biased region" description="Pro residues" evidence="3">
    <location>
        <begin position="69"/>
        <end position="80"/>
    </location>
</feature>
<evidence type="ECO:0000313" key="7">
    <source>
        <dbReference type="Proteomes" id="UP000594262"/>
    </source>
</evidence>
<dbReference type="EnsemblMetazoa" id="CLYHEMT009027.1">
    <property type="protein sequence ID" value="CLYHEMP009027.1"/>
    <property type="gene ID" value="CLYHEMG009027"/>
</dbReference>
<evidence type="ECO:0000256" key="2">
    <source>
        <dbReference type="ARBA" id="ARBA00023119"/>
    </source>
</evidence>
<reference evidence="6" key="1">
    <citation type="submission" date="2021-01" db="UniProtKB">
        <authorList>
            <consortium name="EnsemblMetazoa"/>
        </authorList>
    </citation>
    <scope>IDENTIFICATION</scope>
</reference>
<evidence type="ECO:0000256" key="1">
    <source>
        <dbReference type="ARBA" id="ARBA00022837"/>
    </source>
</evidence>
<name>A0A7M5V3K6_9CNID</name>
<accession>A0A7M5V3K6</accession>
<feature type="domain" description="C-type lectin" evidence="5">
    <location>
        <begin position="131"/>
        <end position="248"/>
    </location>
</feature>
<feature type="compositionally biased region" description="Low complexity" evidence="3">
    <location>
        <begin position="102"/>
        <end position="113"/>
    </location>
</feature>
<dbReference type="InterPro" id="IPR016187">
    <property type="entry name" value="CTDL_fold"/>
</dbReference>
<dbReference type="Pfam" id="PF01391">
    <property type="entry name" value="Collagen"/>
    <property type="match status" value="1"/>
</dbReference>
<sequence>MKVWFFGLLFVAIALNCVICEGDDCDNLCADDCSPGLCEGDDCCDNLCADDCSPGPQGPTGPPGADGPTGPPGPEGPPGPAGADGPPGPQGDTGPMGPPGPQGDTGPQGETGPAGPPGPIQLCGCGIKSHYFVPEGASPMLSWEGAQDLCEANMANLVGIHNLKENLYITAKYFSLNTIWIGLLNDLANSKFKWIDNDISGYRNWCTGTPPAAGATGCVLVDFENVDWDAPGCFKLVPCTEGHNYICESKVNYGGNGIKTLVQALTTNIRQRRCQFCK</sequence>
<dbReference type="InterPro" id="IPR001304">
    <property type="entry name" value="C-type_lectin-like"/>
</dbReference>
<dbReference type="GO" id="GO:0005581">
    <property type="term" value="C:collagen trimer"/>
    <property type="evidence" value="ECO:0007669"/>
    <property type="project" value="UniProtKB-KW"/>
</dbReference>
<dbReference type="InterPro" id="IPR008160">
    <property type="entry name" value="Collagen"/>
</dbReference>
<organism evidence="6 7">
    <name type="scientific">Clytia hemisphaerica</name>
    <dbReference type="NCBI Taxonomy" id="252671"/>
    <lineage>
        <taxon>Eukaryota</taxon>
        <taxon>Metazoa</taxon>
        <taxon>Cnidaria</taxon>
        <taxon>Hydrozoa</taxon>
        <taxon>Hydroidolina</taxon>
        <taxon>Leptothecata</taxon>
        <taxon>Obeliida</taxon>
        <taxon>Clytiidae</taxon>
        <taxon>Clytia</taxon>
    </lineage>
</organism>
<dbReference type="AlphaFoldDB" id="A0A7M5V3K6"/>
<dbReference type="SMART" id="SM00034">
    <property type="entry name" value="CLECT"/>
    <property type="match status" value="1"/>
</dbReference>
<dbReference type="PANTHER" id="PTHR24637">
    <property type="entry name" value="COLLAGEN"/>
    <property type="match status" value="1"/>
</dbReference>
<dbReference type="RefSeq" id="XP_066924214.1">
    <property type="nucleotide sequence ID" value="XM_067068113.1"/>
</dbReference>
<keyword evidence="2" id="KW-0176">Collagen</keyword>
<dbReference type="PANTHER" id="PTHR24637:SF428">
    <property type="entry name" value="SCAVENGER RECEPTOR CLASS A MEMBER 3"/>
    <property type="match status" value="1"/>
</dbReference>
<evidence type="ECO:0000259" key="5">
    <source>
        <dbReference type="PROSITE" id="PS50041"/>
    </source>
</evidence>
<evidence type="ECO:0000313" key="6">
    <source>
        <dbReference type="EnsemblMetazoa" id="CLYHEMP009027.1"/>
    </source>
</evidence>
<proteinExistence type="predicted"/>
<dbReference type="PROSITE" id="PS50041">
    <property type="entry name" value="C_TYPE_LECTIN_2"/>
    <property type="match status" value="1"/>
</dbReference>
<dbReference type="GeneID" id="136811490"/>
<dbReference type="OrthoDB" id="5945808at2759"/>
<dbReference type="Proteomes" id="UP000594262">
    <property type="component" value="Unplaced"/>
</dbReference>
<keyword evidence="1" id="KW-0106">Calcium</keyword>
<feature type="region of interest" description="Disordered" evidence="3">
    <location>
        <begin position="56"/>
        <end position="117"/>
    </location>
</feature>
<dbReference type="SUPFAM" id="SSF56436">
    <property type="entry name" value="C-type lectin-like"/>
    <property type="match status" value="1"/>
</dbReference>
<feature type="chain" id="PRO_5029835835" description="C-type lectin domain-containing protein" evidence="4">
    <location>
        <begin position="23"/>
        <end position="278"/>
    </location>
</feature>
<evidence type="ECO:0000256" key="3">
    <source>
        <dbReference type="SAM" id="MobiDB-lite"/>
    </source>
</evidence>